<evidence type="ECO:0000313" key="2">
    <source>
        <dbReference type="Proteomes" id="UP001165444"/>
    </source>
</evidence>
<keyword evidence="2" id="KW-1185">Reference proteome</keyword>
<reference evidence="1 2" key="1">
    <citation type="submission" date="2022-03" db="EMBL/GenBank/DDBJ databases">
        <title>Parabacteroides sp. nov. isolated from swine feces.</title>
        <authorList>
            <person name="Bak J.E."/>
        </authorList>
    </citation>
    <scope>NUCLEOTIDE SEQUENCE [LARGE SCALE GENOMIC DNA]</scope>
    <source>
        <strain evidence="1 2">AGMB00274</strain>
    </source>
</reference>
<dbReference type="EMBL" id="JAKZMM010000009">
    <property type="protein sequence ID" value="MCJ2380019.1"/>
    <property type="molecule type" value="Genomic_DNA"/>
</dbReference>
<protein>
    <recommendedName>
        <fullName evidence="3">Transposase</fullName>
    </recommendedName>
</protein>
<dbReference type="RefSeq" id="WP_243323712.1">
    <property type="nucleotide sequence ID" value="NZ_JAKZMM010000009.1"/>
</dbReference>
<evidence type="ECO:0000313" key="1">
    <source>
        <dbReference type="EMBL" id="MCJ2380019.1"/>
    </source>
</evidence>
<name>A0ABT0BZ63_9BACT</name>
<organism evidence="1 2">
    <name type="scientific">Parabacteroides faecalis</name>
    <dbReference type="NCBI Taxonomy" id="2924040"/>
    <lineage>
        <taxon>Bacteria</taxon>
        <taxon>Pseudomonadati</taxon>
        <taxon>Bacteroidota</taxon>
        <taxon>Bacteroidia</taxon>
        <taxon>Bacteroidales</taxon>
        <taxon>Tannerellaceae</taxon>
        <taxon>Parabacteroides</taxon>
    </lineage>
</organism>
<proteinExistence type="predicted"/>
<evidence type="ECO:0008006" key="3">
    <source>
        <dbReference type="Google" id="ProtNLM"/>
    </source>
</evidence>
<dbReference type="Proteomes" id="UP001165444">
    <property type="component" value="Unassembled WGS sequence"/>
</dbReference>
<gene>
    <name evidence="1" type="ORF">MUN53_05235</name>
</gene>
<sequence>MNYAVTSAREEGILIGEERGLKKGRMEGRKEGLLEVAHLMKQNGFSFEQMKLGTGLSNEEIENL</sequence>
<accession>A0ABT0BZ63</accession>
<comment type="caution">
    <text evidence="1">The sequence shown here is derived from an EMBL/GenBank/DDBJ whole genome shotgun (WGS) entry which is preliminary data.</text>
</comment>